<feature type="domain" description="Fe/B12 periplasmic-binding" evidence="1">
    <location>
        <begin position="71"/>
        <end position="334"/>
    </location>
</feature>
<dbReference type="SUPFAM" id="SSF53807">
    <property type="entry name" value="Helical backbone' metal receptor"/>
    <property type="match status" value="1"/>
</dbReference>
<protein>
    <submittedName>
        <fullName evidence="2">Iron complex transport system substrate-binding protein</fullName>
    </submittedName>
</protein>
<proteinExistence type="predicted"/>
<evidence type="ECO:0000313" key="3">
    <source>
        <dbReference type="Proteomes" id="UP000740329"/>
    </source>
</evidence>
<dbReference type="PANTHER" id="PTHR30535">
    <property type="entry name" value="VITAMIN B12-BINDING PROTEIN"/>
    <property type="match status" value="1"/>
</dbReference>
<accession>A0A8J7S5E6</accession>
<dbReference type="InterPro" id="IPR050902">
    <property type="entry name" value="ABC_Transporter_SBP"/>
</dbReference>
<evidence type="ECO:0000259" key="1">
    <source>
        <dbReference type="PROSITE" id="PS50983"/>
    </source>
</evidence>
<comment type="caution">
    <text evidence="2">The sequence shown here is derived from an EMBL/GenBank/DDBJ whole genome shotgun (WGS) entry which is preliminary data.</text>
</comment>
<reference evidence="2" key="1">
    <citation type="submission" date="2021-03" db="EMBL/GenBank/DDBJ databases">
        <title>Genomic Encyclopedia of Type Strains, Phase IV (KMG-V): Genome sequencing to study the core and pangenomes of soil and plant-associated prokaryotes.</title>
        <authorList>
            <person name="Whitman W."/>
        </authorList>
    </citation>
    <scope>NUCLEOTIDE SEQUENCE</scope>
    <source>
        <strain evidence="2">C4</strain>
    </source>
</reference>
<name>A0A8J7S5E6_METVO</name>
<dbReference type="PROSITE" id="PS51257">
    <property type="entry name" value="PROKAR_LIPOPROTEIN"/>
    <property type="match status" value="1"/>
</dbReference>
<gene>
    <name evidence="2" type="ORF">J3E07_001133</name>
</gene>
<dbReference type="Pfam" id="PF01497">
    <property type="entry name" value="Peripla_BP_2"/>
    <property type="match status" value="1"/>
</dbReference>
<dbReference type="InterPro" id="IPR002491">
    <property type="entry name" value="ABC_transptr_periplasmic_BD"/>
</dbReference>
<dbReference type="RefSeq" id="WP_209591189.1">
    <property type="nucleotide sequence ID" value="NZ_JAGGMU010000003.1"/>
</dbReference>
<dbReference type="OrthoDB" id="24039at2157"/>
<dbReference type="PROSITE" id="PS50983">
    <property type="entry name" value="FE_B12_PBP"/>
    <property type="match status" value="1"/>
</dbReference>
<dbReference type="Gene3D" id="3.40.50.1980">
    <property type="entry name" value="Nitrogenase molybdenum iron protein domain"/>
    <property type="match status" value="2"/>
</dbReference>
<evidence type="ECO:0000313" key="2">
    <source>
        <dbReference type="EMBL" id="MBP2201708.1"/>
    </source>
</evidence>
<dbReference type="AlphaFoldDB" id="A0A8J7S5E6"/>
<dbReference type="EMBL" id="JAGGMV010000003">
    <property type="protein sequence ID" value="MBP2201708.1"/>
    <property type="molecule type" value="Genomic_DNA"/>
</dbReference>
<dbReference type="PANTHER" id="PTHR30535:SF34">
    <property type="entry name" value="MOLYBDATE-BINDING PROTEIN MOLA"/>
    <property type="match status" value="1"/>
</dbReference>
<sequence length="369" mass="41436">MKLNKNMKKNLKTIILTMFLSVILAMSGCVSTQTDTPDNTTVKDNEITKISTISLTDGLNNNVTVNYPCRSVVSTYGMIPPIIYSLDAQDTLKAGKGIMGSDEFLRILNPNFDDMAQVNTENVEEIKKTNPDIVFAPYWNKKNGIYTQLNSLDVPVFFVDIETVPNYYKLLSSMGKMFNKSEKSDYLIDYYKGKIQYIQDTVKDSEKPKVLVLAHSAKKNSFWTPGGDFWGNEMVDIAGGVSVSKDLETGKMPVNVEQISNWNPDKIIIITYTRDFSSIDAKNQLMNDEGWKEINAVKNGEVYGMPNDGDSWDVLSPKFTLGLMWAAKVIHPEVMNVSLKDEAMQQYVDVYNMTPEQISKVNIVGDAVN</sequence>
<dbReference type="Proteomes" id="UP000740329">
    <property type="component" value="Unassembled WGS sequence"/>
</dbReference>
<organism evidence="2 3">
    <name type="scientific">Methanococcus voltae</name>
    <dbReference type="NCBI Taxonomy" id="2188"/>
    <lineage>
        <taxon>Archaea</taxon>
        <taxon>Methanobacteriati</taxon>
        <taxon>Methanobacteriota</taxon>
        <taxon>Methanomada group</taxon>
        <taxon>Methanococci</taxon>
        <taxon>Methanococcales</taxon>
        <taxon>Methanococcaceae</taxon>
        <taxon>Methanococcus</taxon>
    </lineage>
</organism>